<comment type="caution">
    <text evidence="2">The sequence shown here is derived from an EMBL/GenBank/DDBJ whole genome shotgun (WGS) entry which is preliminary data.</text>
</comment>
<dbReference type="Pfam" id="PF13481">
    <property type="entry name" value="AAA_25"/>
    <property type="match status" value="1"/>
</dbReference>
<reference evidence="2 3" key="1">
    <citation type="submission" date="2024-06" db="EMBL/GenBank/DDBJ databases">
        <title>Sorghum-associated microbial communities from plants grown in Nebraska, USA.</title>
        <authorList>
            <person name="Schachtman D."/>
        </authorList>
    </citation>
    <scope>NUCLEOTIDE SEQUENCE [LARGE SCALE GENOMIC DNA]</scope>
    <source>
        <strain evidence="2 3">2814</strain>
    </source>
</reference>
<keyword evidence="3" id="KW-1185">Reference proteome</keyword>
<dbReference type="Proteomes" id="UP001549313">
    <property type="component" value="Unassembled WGS sequence"/>
</dbReference>
<dbReference type="SUPFAM" id="SSF52540">
    <property type="entry name" value="P-loop containing nucleoside triphosphate hydrolases"/>
    <property type="match status" value="1"/>
</dbReference>
<dbReference type="EMBL" id="JBEPTF010000004">
    <property type="protein sequence ID" value="MET4684891.1"/>
    <property type="molecule type" value="Genomic_DNA"/>
</dbReference>
<dbReference type="SMART" id="SM00382">
    <property type="entry name" value="AAA"/>
    <property type="match status" value="1"/>
</dbReference>
<dbReference type="InterPro" id="IPR014819">
    <property type="entry name" value="PriCT_2"/>
</dbReference>
<dbReference type="InterPro" id="IPR003593">
    <property type="entry name" value="AAA+_ATPase"/>
</dbReference>
<name>A0ABV2RE89_9CAUL</name>
<evidence type="ECO:0000313" key="2">
    <source>
        <dbReference type="EMBL" id="MET4684891.1"/>
    </source>
</evidence>
<dbReference type="Gene3D" id="3.40.50.300">
    <property type="entry name" value="P-loop containing nucleotide triphosphate hydrolases"/>
    <property type="match status" value="1"/>
</dbReference>
<organism evidence="2 3">
    <name type="scientific">Brevundimonas faecalis</name>
    <dbReference type="NCBI Taxonomy" id="947378"/>
    <lineage>
        <taxon>Bacteria</taxon>
        <taxon>Pseudomonadati</taxon>
        <taxon>Pseudomonadota</taxon>
        <taxon>Alphaproteobacteria</taxon>
        <taxon>Caulobacterales</taxon>
        <taxon>Caulobacteraceae</taxon>
        <taxon>Brevundimonas</taxon>
    </lineage>
</organism>
<sequence>MPNQYVSRRVQTDSDPDLLDLLGPIGPPETQNAAPAATGSGVECDDILGDVGTDYNDVPVAKKETPVSPLDRQLIITRFANEYAKQQTRVGTTLRLFADLIDGTRATSKKSLPWLKLARFGDVPKLPGGSLRHDANLETIDGVEGDYDAGVVTLDEAAKRLRAANLAGILYTTPSHTPEAPRWRVLCPTSEALSPDERYALMARVNGALGGILAGESFTRSQSYYFGAVGKGEYHTVGLVEGRPVDMALEIVALDKGGGPYVDVEDLLAGIEPIQPVAPVADLDEDDDLEALLFESRVDRINAALAFVPADDRDEWLRIGMAINAASSGSERGFEVWEAWSQGSDKYDAKDQRKKWDSFGHRSGKTLGIGSLFDLAKAYGWNATLAEAPKPATPSRLTFLSPAQCESTPSRGYVLKGILAPGDVGCIFGAPGAGKSLISPHIGYAVAQGREAFGMRSKPGRVFYIAAEDPHGMRGRVTALKMKHGDAADFTLVEGVSDLLAEDSPDLAAMLEAIQTQRPALVFLDTLAMAFPGLEENSAEAMGRVVAVARGLAQWGAAVVLIHHDTKAEGKTPRGHSLLNGALDMAMHVSRDDVGVVRGNLTKNRNGSCDRDMAFIIETRTLGVDEDGDPITAALVGELAAGTAPRADKLSPSARAALDILTVLEADNARVSGDCPPLSGVSEQEWREACIAGRAVSGSEKEDTRRRMFTRACRDLAGQGRTIMLGDRVMVNKVNQINGFDDGGDGFDD</sequence>
<gene>
    <name evidence="2" type="ORF">ABIE19_002840</name>
</gene>
<accession>A0ABV2RE89</accession>
<feature type="domain" description="AAA+ ATPase" evidence="1">
    <location>
        <begin position="421"/>
        <end position="593"/>
    </location>
</feature>
<evidence type="ECO:0000313" key="3">
    <source>
        <dbReference type="Proteomes" id="UP001549313"/>
    </source>
</evidence>
<dbReference type="InterPro" id="IPR027417">
    <property type="entry name" value="P-loop_NTPase"/>
</dbReference>
<dbReference type="Pfam" id="PF08707">
    <property type="entry name" value="PriCT_2"/>
    <property type="match status" value="1"/>
</dbReference>
<evidence type="ECO:0000259" key="1">
    <source>
        <dbReference type="SMART" id="SM00382"/>
    </source>
</evidence>
<proteinExistence type="predicted"/>
<protein>
    <submittedName>
        <fullName evidence="2">KaiC/GvpD/RAD55 family RecA-like ATPase</fullName>
    </submittedName>
</protein>